<dbReference type="AlphaFoldDB" id="A0AAD8EQM1"/>
<dbReference type="Gene3D" id="3.20.10.10">
    <property type="entry name" value="D-amino Acid Aminotransferase, subunit A, domain 2"/>
    <property type="match status" value="1"/>
</dbReference>
<accession>A0AAD8EQM1</accession>
<sequence length="62" mass="6985">MLELFGAGTACVVSPVSTISYLGQRLHIPTVEQDDPLYKRFRKTLTDIQYGHTPHPWAVTID</sequence>
<reference evidence="5" key="1">
    <citation type="journal article" date="2023" name="IScience">
        <title>Live-bearing cockroach genome reveals convergent evolutionary mechanisms linked to viviparity in insects and beyond.</title>
        <authorList>
            <person name="Fouks B."/>
            <person name="Harrison M.C."/>
            <person name="Mikhailova A.A."/>
            <person name="Marchal E."/>
            <person name="English S."/>
            <person name="Carruthers M."/>
            <person name="Jennings E.C."/>
            <person name="Chiamaka E.L."/>
            <person name="Frigard R.A."/>
            <person name="Pippel M."/>
            <person name="Attardo G.M."/>
            <person name="Benoit J.B."/>
            <person name="Bornberg-Bauer E."/>
            <person name="Tobe S.S."/>
        </authorList>
    </citation>
    <scope>NUCLEOTIDE SEQUENCE</scope>
    <source>
        <strain evidence="5">Stay&amp;Tobe</strain>
    </source>
</reference>
<evidence type="ECO:0000256" key="1">
    <source>
        <dbReference type="ARBA" id="ARBA00001933"/>
    </source>
</evidence>
<dbReference type="PANTHER" id="PTHR11825">
    <property type="entry name" value="SUBGROUP IIII AMINOTRANSFERASE"/>
    <property type="match status" value="1"/>
</dbReference>
<dbReference type="SUPFAM" id="SSF56752">
    <property type="entry name" value="D-aminoacid aminotransferase-like PLP-dependent enzymes"/>
    <property type="match status" value="1"/>
</dbReference>
<keyword evidence="4" id="KW-0028">Amino-acid biosynthesis</keyword>
<keyword evidence="3" id="KW-0663">Pyridoxal phosphate</keyword>
<evidence type="ECO:0000256" key="4">
    <source>
        <dbReference type="ARBA" id="ARBA00023304"/>
    </source>
</evidence>
<dbReference type="InterPro" id="IPR036038">
    <property type="entry name" value="Aminotransferase-like"/>
</dbReference>
<dbReference type="Proteomes" id="UP001233999">
    <property type="component" value="Unassembled WGS sequence"/>
</dbReference>
<dbReference type="PANTHER" id="PTHR11825:SF44">
    <property type="entry name" value="BRANCHED-CHAIN-AMINO-ACID AMINOTRANSFERASE"/>
    <property type="match status" value="1"/>
</dbReference>
<evidence type="ECO:0000256" key="3">
    <source>
        <dbReference type="ARBA" id="ARBA00022898"/>
    </source>
</evidence>
<dbReference type="InterPro" id="IPR005786">
    <property type="entry name" value="B_amino_transII"/>
</dbReference>
<comment type="caution">
    <text evidence="5">The sequence shown here is derived from an EMBL/GenBank/DDBJ whole genome shotgun (WGS) entry which is preliminary data.</text>
</comment>
<organism evidence="5 6">
    <name type="scientific">Diploptera punctata</name>
    <name type="common">Pacific beetle cockroach</name>
    <dbReference type="NCBI Taxonomy" id="6984"/>
    <lineage>
        <taxon>Eukaryota</taxon>
        <taxon>Metazoa</taxon>
        <taxon>Ecdysozoa</taxon>
        <taxon>Arthropoda</taxon>
        <taxon>Hexapoda</taxon>
        <taxon>Insecta</taxon>
        <taxon>Pterygota</taxon>
        <taxon>Neoptera</taxon>
        <taxon>Polyneoptera</taxon>
        <taxon>Dictyoptera</taxon>
        <taxon>Blattodea</taxon>
        <taxon>Blaberoidea</taxon>
        <taxon>Blaberidae</taxon>
        <taxon>Diplopterinae</taxon>
        <taxon>Diploptera</taxon>
    </lineage>
</organism>
<dbReference type="GO" id="GO:0009099">
    <property type="term" value="P:L-valine biosynthetic process"/>
    <property type="evidence" value="ECO:0007669"/>
    <property type="project" value="TreeGrafter"/>
</dbReference>
<comment type="cofactor">
    <cofactor evidence="1">
        <name>pyridoxal 5'-phosphate</name>
        <dbReference type="ChEBI" id="CHEBI:597326"/>
    </cofactor>
</comment>
<dbReference type="InterPro" id="IPR043132">
    <property type="entry name" value="BCAT-like_C"/>
</dbReference>
<dbReference type="GO" id="GO:0004084">
    <property type="term" value="F:branched-chain-amino-acid transaminase activity"/>
    <property type="evidence" value="ECO:0007669"/>
    <property type="project" value="InterPro"/>
</dbReference>
<evidence type="ECO:0000313" key="5">
    <source>
        <dbReference type="EMBL" id="KAJ9599068.1"/>
    </source>
</evidence>
<dbReference type="GO" id="GO:0009098">
    <property type="term" value="P:L-leucine biosynthetic process"/>
    <property type="evidence" value="ECO:0007669"/>
    <property type="project" value="TreeGrafter"/>
</dbReference>
<reference evidence="5" key="2">
    <citation type="submission" date="2023-05" db="EMBL/GenBank/DDBJ databases">
        <authorList>
            <person name="Fouks B."/>
        </authorList>
    </citation>
    <scope>NUCLEOTIDE SEQUENCE</scope>
    <source>
        <strain evidence="5">Stay&amp;Tobe</strain>
        <tissue evidence="5">Testes</tissue>
    </source>
</reference>
<evidence type="ECO:0000256" key="2">
    <source>
        <dbReference type="ARBA" id="ARBA00009320"/>
    </source>
</evidence>
<keyword evidence="6" id="KW-1185">Reference proteome</keyword>
<comment type="similarity">
    <text evidence="2">Belongs to the class-IV pyridoxal-phosphate-dependent aminotransferase family.</text>
</comment>
<dbReference type="GO" id="GO:0005739">
    <property type="term" value="C:mitochondrion"/>
    <property type="evidence" value="ECO:0007669"/>
    <property type="project" value="TreeGrafter"/>
</dbReference>
<name>A0AAD8EQM1_DIPPU</name>
<gene>
    <name evidence="5" type="ORF">L9F63_010460</name>
</gene>
<keyword evidence="4" id="KW-0100">Branched-chain amino acid biosynthesis</keyword>
<dbReference type="EMBL" id="JASPKZ010000838">
    <property type="protein sequence ID" value="KAJ9599068.1"/>
    <property type="molecule type" value="Genomic_DNA"/>
</dbReference>
<proteinExistence type="inferred from homology"/>
<evidence type="ECO:0000313" key="6">
    <source>
        <dbReference type="Proteomes" id="UP001233999"/>
    </source>
</evidence>
<protein>
    <submittedName>
        <fullName evidence="5">Uncharacterized protein</fullName>
    </submittedName>
</protein>